<organism evidence="2 3">
    <name type="scientific">Thyridium curvatum</name>
    <dbReference type="NCBI Taxonomy" id="1093900"/>
    <lineage>
        <taxon>Eukaryota</taxon>
        <taxon>Fungi</taxon>
        <taxon>Dikarya</taxon>
        <taxon>Ascomycota</taxon>
        <taxon>Pezizomycotina</taxon>
        <taxon>Sordariomycetes</taxon>
        <taxon>Sordariomycetidae</taxon>
        <taxon>Thyridiales</taxon>
        <taxon>Thyridiaceae</taxon>
        <taxon>Thyridium</taxon>
    </lineage>
</organism>
<gene>
    <name evidence="2" type="ORF">E0L32_005265</name>
</gene>
<dbReference type="SUPFAM" id="SSF50494">
    <property type="entry name" value="Trypsin-like serine proteases"/>
    <property type="match status" value="1"/>
</dbReference>
<dbReference type="Pfam" id="PF00089">
    <property type="entry name" value="Trypsin"/>
    <property type="match status" value="1"/>
</dbReference>
<feature type="domain" description="Peptidase S1" evidence="1">
    <location>
        <begin position="2"/>
        <end position="165"/>
    </location>
</feature>
<name>A0A507B404_9PEZI</name>
<dbReference type="GeneID" id="41972712"/>
<protein>
    <recommendedName>
        <fullName evidence="1">Peptidase S1 domain-containing protein</fullName>
    </recommendedName>
</protein>
<evidence type="ECO:0000313" key="3">
    <source>
        <dbReference type="Proteomes" id="UP000319257"/>
    </source>
</evidence>
<accession>A0A507B404</accession>
<evidence type="ECO:0000313" key="2">
    <source>
        <dbReference type="EMBL" id="TPX14573.1"/>
    </source>
</evidence>
<dbReference type="Proteomes" id="UP000319257">
    <property type="component" value="Unassembled WGS sequence"/>
</dbReference>
<evidence type="ECO:0000259" key="1">
    <source>
        <dbReference type="Pfam" id="PF00089"/>
    </source>
</evidence>
<proteinExistence type="predicted"/>
<dbReference type="RefSeq" id="XP_030996284.1">
    <property type="nucleotide sequence ID" value="XM_031139767.1"/>
</dbReference>
<dbReference type="InParanoid" id="A0A507B404"/>
<comment type="caution">
    <text evidence="2">The sequence shown here is derived from an EMBL/GenBank/DDBJ whole genome shotgun (WGS) entry which is preliminary data.</text>
</comment>
<dbReference type="EMBL" id="SKBQ01000027">
    <property type="protein sequence ID" value="TPX14573.1"/>
    <property type="molecule type" value="Genomic_DNA"/>
</dbReference>
<reference evidence="2 3" key="1">
    <citation type="submission" date="2019-06" db="EMBL/GenBank/DDBJ databases">
        <title>Draft genome sequence of the filamentous fungus Phialemoniopsis curvata isolated from diesel fuel.</title>
        <authorList>
            <person name="Varaljay V.A."/>
            <person name="Lyon W.J."/>
            <person name="Crouch A.L."/>
            <person name="Drake C.E."/>
            <person name="Hollomon J.M."/>
            <person name="Nadeau L.J."/>
            <person name="Nunn H.S."/>
            <person name="Stevenson B.S."/>
            <person name="Bojanowski C.L."/>
            <person name="Crookes-Goodson W.J."/>
        </authorList>
    </citation>
    <scope>NUCLEOTIDE SEQUENCE [LARGE SCALE GENOMIC DNA]</scope>
    <source>
        <strain evidence="2 3">D216</strain>
    </source>
</reference>
<dbReference type="GO" id="GO:0004252">
    <property type="term" value="F:serine-type endopeptidase activity"/>
    <property type="evidence" value="ECO:0007669"/>
    <property type="project" value="InterPro"/>
</dbReference>
<dbReference type="InterPro" id="IPR009003">
    <property type="entry name" value="Peptidase_S1_PA"/>
</dbReference>
<dbReference type="GO" id="GO:0006508">
    <property type="term" value="P:proteolysis"/>
    <property type="evidence" value="ECO:0007669"/>
    <property type="project" value="InterPro"/>
</dbReference>
<sequence length="223" mass="24649">MDTVVTNGHNVLGMNRKHLVDVVITAGHDSNHPETQRGAWAAVSGGWYAYLAKDCDLALIRLASPFKGAAELEWVPTPPMQQGSEMTCDVLGLLWAETPNLTRSPGRCTLDDASGMRMIRHSADTDRGKWAFCIKVTFSQANLERTGSSGSALLQGDTVIGVHRGYNHFENEAVVLDRGRNNLDEFRKVLDWVTGGPMPQGWRFVCIMDVDKTRVYGYHRSSA</sequence>
<keyword evidence="3" id="KW-1185">Reference proteome</keyword>
<dbReference type="AlphaFoldDB" id="A0A507B404"/>
<dbReference type="InterPro" id="IPR001254">
    <property type="entry name" value="Trypsin_dom"/>
</dbReference>